<reference evidence="2 3" key="1">
    <citation type="submission" date="2016-10" db="EMBL/GenBank/DDBJ databases">
        <authorList>
            <person name="de Groot N.N."/>
        </authorList>
    </citation>
    <scope>NUCLEOTIDE SEQUENCE [LARGE SCALE GENOMIC DNA]</scope>
    <source>
        <strain evidence="2 3">AA1</strain>
    </source>
</reference>
<keyword evidence="3" id="KW-1185">Reference proteome</keyword>
<dbReference type="OrthoDB" id="9768004at2"/>
<feature type="domain" description="Sulfatase-modifying factor enzyme-like" evidence="1">
    <location>
        <begin position="175"/>
        <end position="344"/>
    </location>
</feature>
<sequence>MTMVRLIPFLLCLLFCPVAFGQGLVVFPFDAPGRPEAEASFFQETLLLHLAPGFRLFEGDGVTAALGLCGEEAASITSCLSFVGEVFEADLGARGRWADTGDKGAFFLEVVDLGSGRVLFSQGDMDGELSSEVRLAALARRARVQVAGEPEATVAVMPGMVFVRIPGEGNEPVYIQASEVTQAQWRTVMGYNPAWFIACGEGCPVESVTRHEIDTFVARMNTMGLGRFRLPTFVEWQRALALSGPETPCLSGNNCVDYEGYPCGAWRQGGPPCDRCGPRPAGTDDNALVNMVGNVWEWLDEPGKGGAPGLIVGGGWADATHDAGLILRPVASSRFAADDVGFRLLLEGDATPGGDTH</sequence>
<gene>
    <name evidence="2" type="ORF">SAMN05216233_103286</name>
</gene>
<evidence type="ECO:0000259" key="1">
    <source>
        <dbReference type="Pfam" id="PF03781"/>
    </source>
</evidence>
<dbReference type="InterPro" id="IPR005532">
    <property type="entry name" value="SUMF_dom"/>
</dbReference>
<dbReference type="SUPFAM" id="SSF56436">
    <property type="entry name" value="C-type lectin-like"/>
    <property type="match status" value="1"/>
</dbReference>
<dbReference type="STRING" id="419481.SAMN05216233_103286"/>
<accession>A0A1G5CYQ5</accession>
<dbReference type="AlphaFoldDB" id="A0A1G5CYQ5"/>
<organism evidence="2 3">
    <name type="scientific">Desulfoluna spongiiphila</name>
    <dbReference type="NCBI Taxonomy" id="419481"/>
    <lineage>
        <taxon>Bacteria</taxon>
        <taxon>Pseudomonadati</taxon>
        <taxon>Thermodesulfobacteriota</taxon>
        <taxon>Desulfobacteria</taxon>
        <taxon>Desulfobacterales</taxon>
        <taxon>Desulfolunaceae</taxon>
        <taxon>Desulfoluna</taxon>
    </lineage>
</organism>
<dbReference type="RefSeq" id="WP_092209559.1">
    <property type="nucleotide sequence ID" value="NZ_FMUX01000003.1"/>
</dbReference>
<protein>
    <submittedName>
        <fullName evidence="2">Sulfatase-modifying factor enzyme 1</fullName>
    </submittedName>
</protein>
<dbReference type="Gene3D" id="3.90.1580.10">
    <property type="entry name" value="paralog of FGE (formylglycine-generating enzyme)"/>
    <property type="match status" value="1"/>
</dbReference>
<evidence type="ECO:0000313" key="3">
    <source>
        <dbReference type="Proteomes" id="UP000198870"/>
    </source>
</evidence>
<dbReference type="InterPro" id="IPR016187">
    <property type="entry name" value="CTDL_fold"/>
</dbReference>
<evidence type="ECO:0000313" key="2">
    <source>
        <dbReference type="EMBL" id="SCY07391.1"/>
    </source>
</evidence>
<proteinExistence type="predicted"/>
<name>A0A1G5CYQ5_9BACT</name>
<dbReference type="InterPro" id="IPR042095">
    <property type="entry name" value="SUMF_sf"/>
</dbReference>
<dbReference type="Proteomes" id="UP000198870">
    <property type="component" value="Unassembled WGS sequence"/>
</dbReference>
<dbReference type="EMBL" id="FMUX01000003">
    <property type="protein sequence ID" value="SCY07391.1"/>
    <property type="molecule type" value="Genomic_DNA"/>
</dbReference>
<dbReference type="Pfam" id="PF03781">
    <property type="entry name" value="FGE-sulfatase"/>
    <property type="match status" value="1"/>
</dbReference>